<keyword evidence="2" id="KW-1185">Reference proteome</keyword>
<evidence type="ECO:0000313" key="2">
    <source>
        <dbReference type="Proteomes" id="UP001267710"/>
    </source>
</evidence>
<organism evidence="1 2">
    <name type="scientific">Paracidovorax wautersii</name>
    <dbReference type="NCBI Taxonomy" id="1177982"/>
    <lineage>
        <taxon>Bacteria</taxon>
        <taxon>Pseudomonadati</taxon>
        <taxon>Pseudomonadota</taxon>
        <taxon>Betaproteobacteria</taxon>
        <taxon>Burkholderiales</taxon>
        <taxon>Comamonadaceae</taxon>
        <taxon>Paracidovorax</taxon>
    </lineage>
</organism>
<dbReference type="EMBL" id="JAVIZX010000001">
    <property type="protein sequence ID" value="MDR6213582.1"/>
    <property type="molecule type" value="Genomic_DNA"/>
</dbReference>
<protein>
    <submittedName>
        <fullName evidence="1">Uncharacterized protein</fullName>
    </submittedName>
</protein>
<proteinExistence type="predicted"/>
<comment type="caution">
    <text evidence="1">The sequence shown here is derived from an EMBL/GenBank/DDBJ whole genome shotgun (WGS) entry which is preliminary data.</text>
</comment>
<accession>A0ABU1I8P1</accession>
<gene>
    <name evidence="1" type="ORF">QE399_001271</name>
</gene>
<reference evidence="1 2" key="1">
    <citation type="submission" date="2023-08" db="EMBL/GenBank/DDBJ databases">
        <title>Functional and genomic diversity of the sorghum phyllosphere microbiome.</title>
        <authorList>
            <person name="Shade A."/>
        </authorList>
    </citation>
    <scope>NUCLEOTIDE SEQUENCE [LARGE SCALE GENOMIC DNA]</scope>
    <source>
        <strain evidence="1 2">SORGH_AS_0335</strain>
    </source>
</reference>
<dbReference type="Proteomes" id="UP001267710">
    <property type="component" value="Unassembled WGS sequence"/>
</dbReference>
<sequence length="36" mass="4117">MARCDIREVRASELQFYASAGFDGDDKRAFIARPPR</sequence>
<name>A0ABU1I8P1_9BURK</name>
<evidence type="ECO:0000313" key="1">
    <source>
        <dbReference type="EMBL" id="MDR6213582.1"/>
    </source>
</evidence>